<accession>C6WSZ4</accession>
<evidence type="ECO:0000256" key="2">
    <source>
        <dbReference type="ARBA" id="ARBA00004162"/>
    </source>
</evidence>
<gene>
    <name evidence="22" type="ordered locus">Mmol_0326</name>
</gene>
<dbReference type="NCBIfam" id="TIGR01416">
    <property type="entry name" value="Rieske_proteo"/>
    <property type="match status" value="1"/>
</dbReference>
<dbReference type="HOGENOM" id="CLU_055690_0_2_4"/>
<dbReference type="EC" id="7.1.1.8" evidence="4 19"/>
<keyword evidence="6 19" id="KW-0813">Transport</keyword>
<evidence type="ECO:0000256" key="5">
    <source>
        <dbReference type="ARBA" id="ARBA00019816"/>
    </source>
</evidence>
<dbReference type="CDD" id="cd03470">
    <property type="entry name" value="Rieske_cytochrome_bc1"/>
    <property type="match status" value="1"/>
</dbReference>
<dbReference type="Gene3D" id="2.102.10.10">
    <property type="entry name" value="Rieske [2Fe-2S] iron-sulphur domain"/>
    <property type="match status" value="1"/>
</dbReference>
<evidence type="ECO:0000256" key="4">
    <source>
        <dbReference type="ARBA" id="ARBA00012951"/>
    </source>
</evidence>
<evidence type="ECO:0000256" key="17">
    <source>
        <dbReference type="ARBA" id="ARBA00023157"/>
    </source>
</evidence>
<name>C6WSZ4_METML</name>
<keyword evidence="14" id="KW-0408">Iron</keyword>
<dbReference type="SUPFAM" id="SSF50022">
    <property type="entry name" value="ISP domain"/>
    <property type="match status" value="1"/>
</dbReference>
<evidence type="ECO:0000256" key="16">
    <source>
        <dbReference type="ARBA" id="ARBA00023136"/>
    </source>
</evidence>
<evidence type="ECO:0000256" key="20">
    <source>
        <dbReference type="RuleBase" id="RU004497"/>
    </source>
</evidence>
<dbReference type="Gene3D" id="1.20.5.510">
    <property type="entry name" value="Single helix bin"/>
    <property type="match status" value="1"/>
</dbReference>
<comment type="subcellular location">
    <subcellularLocation>
        <location evidence="2">Cell membrane</location>
        <topology evidence="2">Single-pass membrane protein</topology>
    </subcellularLocation>
</comment>
<evidence type="ECO:0000256" key="11">
    <source>
        <dbReference type="ARBA" id="ARBA00022967"/>
    </source>
</evidence>
<feature type="domain" description="Rieske" evidence="21">
    <location>
        <begin position="120"/>
        <end position="222"/>
    </location>
</feature>
<dbReference type="InterPro" id="IPR005805">
    <property type="entry name" value="Rieske_Fe-S_prot_C"/>
</dbReference>
<keyword evidence="11" id="KW-1278">Translocase</keyword>
<sequence length="231" mass="24521">MLSNGAASNPVNPFEQEENMSDIQNDNQQAESQSCGCSQVDQEKRNFLIATSAVGALGCAAVAVPFVKSMTPSERAKAAGAPVEVDISKIEPGTMMTAEWRGKPVWIINRTEEMTAELAQHDGQLSDPASDVTSQQPAYCKNEGRSIKPNLAVIVGICTHLGCSPSGKLQKGGDMGDGWTGGFFCPCHGSKFDLAGRVFKGSPAPINLVVPPHKYLSENLLLIGVDTEEKA</sequence>
<keyword evidence="22" id="KW-0560">Oxidoreductase</keyword>
<evidence type="ECO:0000256" key="1">
    <source>
        <dbReference type="ARBA" id="ARBA00002444"/>
    </source>
</evidence>
<keyword evidence="13" id="KW-1133">Transmembrane helix</keyword>
<evidence type="ECO:0000256" key="10">
    <source>
        <dbReference type="ARBA" id="ARBA00022723"/>
    </source>
</evidence>
<comment type="catalytic activity">
    <reaction evidence="18 19">
        <text>a quinol + 2 Fe(III)-[cytochrome c](out) = a quinone + 2 Fe(II)-[cytochrome c](out) + 2 H(+)(out)</text>
        <dbReference type="Rhea" id="RHEA:11484"/>
        <dbReference type="Rhea" id="RHEA-COMP:10350"/>
        <dbReference type="Rhea" id="RHEA-COMP:14399"/>
        <dbReference type="ChEBI" id="CHEBI:15378"/>
        <dbReference type="ChEBI" id="CHEBI:24646"/>
        <dbReference type="ChEBI" id="CHEBI:29033"/>
        <dbReference type="ChEBI" id="CHEBI:29034"/>
        <dbReference type="ChEBI" id="CHEBI:132124"/>
        <dbReference type="EC" id="7.1.1.8"/>
    </reaction>
</comment>
<evidence type="ECO:0000256" key="3">
    <source>
        <dbReference type="ARBA" id="ARBA00011649"/>
    </source>
</evidence>
<dbReference type="GO" id="GO:0008121">
    <property type="term" value="F:quinol-cytochrome-c reductase activity"/>
    <property type="evidence" value="ECO:0007669"/>
    <property type="project" value="UniProtKB-EC"/>
</dbReference>
<evidence type="ECO:0000259" key="21">
    <source>
        <dbReference type="PROSITE" id="PS51296"/>
    </source>
</evidence>
<dbReference type="EMBL" id="CP001672">
    <property type="protein sequence ID" value="ACT47236.1"/>
    <property type="molecule type" value="Genomic_DNA"/>
</dbReference>
<evidence type="ECO:0000256" key="7">
    <source>
        <dbReference type="ARBA" id="ARBA00022475"/>
    </source>
</evidence>
<dbReference type="InterPro" id="IPR014349">
    <property type="entry name" value="Rieske_Fe-S_prot"/>
</dbReference>
<dbReference type="InterPro" id="IPR036922">
    <property type="entry name" value="Rieske_2Fe-2S_sf"/>
</dbReference>
<dbReference type="STRING" id="583345.Mmol_0326"/>
<dbReference type="InterPro" id="IPR017941">
    <property type="entry name" value="Rieske_2Fe-2S"/>
</dbReference>
<evidence type="ECO:0000256" key="13">
    <source>
        <dbReference type="ARBA" id="ARBA00022989"/>
    </source>
</evidence>
<keyword evidence="8" id="KW-0812">Transmembrane</keyword>
<keyword evidence="17" id="KW-1015">Disulfide bond</keyword>
<comment type="miscellaneous">
    <text evidence="19">The Rieske protein is a high potential 2Fe-2S protein.</text>
</comment>
<evidence type="ECO:0000256" key="18">
    <source>
        <dbReference type="ARBA" id="ARBA00029351"/>
    </source>
</evidence>
<comment type="subunit">
    <text evidence="3 20">The main subunits of complex b-c1 are: cytochrome b, cytochrome c1 and the Rieske protein.</text>
</comment>
<keyword evidence="9" id="KW-0001">2Fe-2S</keyword>
<dbReference type="eggNOG" id="COG0723">
    <property type="taxonomic scope" value="Bacteria"/>
</dbReference>
<proteinExistence type="predicted"/>
<dbReference type="AlphaFoldDB" id="C6WSZ4"/>
<comment type="function">
    <text evidence="1">Component of the ubiquinol-cytochrome c reductase complex (complex III or cytochrome b-c1 complex), which is a respiratory chain that generates an electrochemical potential coupled to ATP synthesis.</text>
</comment>
<evidence type="ECO:0000256" key="14">
    <source>
        <dbReference type="ARBA" id="ARBA00023004"/>
    </source>
</evidence>
<evidence type="ECO:0000313" key="23">
    <source>
        <dbReference type="Proteomes" id="UP000002742"/>
    </source>
</evidence>
<reference evidence="22 23" key="2">
    <citation type="journal article" date="2011" name="J. Bacteriol.">
        <title>Genomes of three methylotrophs from a single niche uncover genetic and metabolic divergence of Methylophilaceae.</title>
        <authorList>
            <person name="Lapidus A."/>
            <person name="Clum A."/>
            <person name="Labutti K."/>
            <person name="Kaluzhnaya M.G."/>
            <person name="Lim S."/>
            <person name="Beck D.A."/>
            <person name="Glavina Del Rio T."/>
            <person name="Nolan M."/>
            <person name="Mavromatis K."/>
            <person name="Huntemann M."/>
            <person name="Lucas S."/>
            <person name="Lidstrom M.E."/>
            <person name="Ivanova N."/>
            <person name="Chistoserdova L."/>
        </authorList>
    </citation>
    <scope>NUCLEOTIDE SEQUENCE [LARGE SCALE GENOMIC DNA]</scope>
    <source>
        <strain evidence="23">JLW8 / ATCC BAA-1282 / DSM 17540</strain>
    </source>
</reference>
<evidence type="ECO:0000256" key="15">
    <source>
        <dbReference type="ARBA" id="ARBA00023014"/>
    </source>
</evidence>
<evidence type="ECO:0000256" key="6">
    <source>
        <dbReference type="ARBA" id="ARBA00022448"/>
    </source>
</evidence>
<dbReference type="GO" id="GO:0046872">
    <property type="term" value="F:metal ion binding"/>
    <property type="evidence" value="ECO:0007669"/>
    <property type="project" value="UniProtKB-KW"/>
</dbReference>
<dbReference type="InterPro" id="IPR006317">
    <property type="entry name" value="Ubiquinol_cyt_c_Rdtase_Fe-S-su"/>
</dbReference>
<evidence type="ECO:0000256" key="12">
    <source>
        <dbReference type="ARBA" id="ARBA00022982"/>
    </source>
</evidence>
<dbReference type="Pfam" id="PF10399">
    <property type="entry name" value="UCR_Fe-S_N"/>
    <property type="match status" value="1"/>
</dbReference>
<reference evidence="23" key="1">
    <citation type="submission" date="2009-07" db="EMBL/GenBank/DDBJ databases">
        <title>Complete sequence of Methylotenera mobilis JLW8.</title>
        <authorList>
            <consortium name="US DOE Joint Genome Institute"/>
            <person name="Lucas S."/>
            <person name="Copeland A."/>
            <person name="Lapidus A."/>
            <person name="Glavina del Rio T."/>
            <person name="Tice H."/>
            <person name="Bruce D."/>
            <person name="Goodwin L."/>
            <person name="Pitluck S."/>
            <person name="LaButti K.M."/>
            <person name="Clum A."/>
            <person name="Larimer F."/>
            <person name="Land M."/>
            <person name="Hauser L."/>
            <person name="Kyrpides N."/>
            <person name="Mikhailova N."/>
            <person name="Kayluzhnaya M."/>
            <person name="Chistoserdova L."/>
        </authorList>
    </citation>
    <scope>NUCLEOTIDE SEQUENCE [LARGE SCALE GENOMIC DNA]</scope>
    <source>
        <strain evidence="23">JLW8 / ATCC BAA-1282 / DSM 17540</strain>
    </source>
</reference>
<dbReference type="InterPro" id="IPR019470">
    <property type="entry name" value="Ubiq_cytC_Rdtase_Fe-S_su_TAT"/>
</dbReference>
<dbReference type="GO" id="GO:0051537">
    <property type="term" value="F:2 iron, 2 sulfur cluster binding"/>
    <property type="evidence" value="ECO:0007669"/>
    <property type="project" value="UniProtKB-KW"/>
</dbReference>
<keyword evidence="12 19" id="KW-0249">Electron transport</keyword>
<keyword evidence="15" id="KW-0411">Iron-sulfur</keyword>
<dbReference type="PANTHER" id="PTHR10134">
    <property type="entry name" value="CYTOCHROME B-C1 COMPLEX SUBUNIT RIESKE, MITOCHONDRIAL"/>
    <property type="match status" value="1"/>
</dbReference>
<protein>
    <recommendedName>
        <fullName evidence="5 19">Ubiquinol-cytochrome c reductase iron-sulfur subunit</fullName>
        <ecNumber evidence="4 19">7.1.1.8</ecNumber>
    </recommendedName>
</protein>
<evidence type="ECO:0000256" key="8">
    <source>
        <dbReference type="ARBA" id="ARBA00022692"/>
    </source>
</evidence>
<dbReference type="Proteomes" id="UP000002742">
    <property type="component" value="Chromosome"/>
</dbReference>
<keyword evidence="23" id="KW-1185">Reference proteome</keyword>
<dbReference type="PROSITE" id="PS51296">
    <property type="entry name" value="RIESKE"/>
    <property type="match status" value="1"/>
</dbReference>
<dbReference type="GO" id="GO:0005886">
    <property type="term" value="C:plasma membrane"/>
    <property type="evidence" value="ECO:0007669"/>
    <property type="project" value="UniProtKB-SubCell"/>
</dbReference>
<dbReference type="Pfam" id="PF00355">
    <property type="entry name" value="Rieske"/>
    <property type="match status" value="1"/>
</dbReference>
<comment type="cofactor">
    <cofactor evidence="19">
        <name>[2Fe-2S] cluster</name>
        <dbReference type="ChEBI" id="CHEBI:190135"/>
    </cofactor>
    <text evidence="19">Binds 1 [2Fe-2S] cluster per subunit.</text>
</comment>
<keyword evidence="7" id="KW-1003">Cell membrane</keyword>
<keyword evidence="16" id="KW-0472">Membrane</keyword>
<dbReference type="PRINTS" id="PR00162">
    <property type="entry name" value="RIESKE"/>
</dbReference>
<keyword evidence="10" id="KW-0479">Metal-binding</keyword>
<evidence type="ECO:0000256" key="9">
    <source>
        <dbReference type="ARBA" id="ARBA00022714"/>
    </source>
</evidence>
<evidence type="ECO:0000256" key="19">
    <source>
        <dbReference type="RuleBase" id="RU004494"/>
    </source>
</evidence>
<dbReference type="KEGG" id="mmb:Mmol_0326"/>
<organism evidence="22 23">
    <name type="scientific">Methylotenera mobilis (strain JLW8 / ATCC BAA-1282 / DSM 17540)</name>
    <dbReference type="NCBI Taxonomy" id="583345"/>
    <lineage>
        <taxon>Bacteria</taxon>
        <taxon>Pseudomonadati</taxon>
        <taxon>Pseudomonadota</taxon>
        <taxon>Betaproteobacteria</taxon>
        <taxon>Nitrosomonadales</taxon>
        <taxon>Methylophilaceae</taxon>
        <taxon>Methylotenera</taxon>
    </lineage>
</organism>
<evidence type="ECO:0000313" key="22">
    <source>
        <dbReference type="EMBL" id="ACT47236.1"/>
    </source>
</evidence>
<dbReference type="GO" id="GO:0016491">
    <property type="term" value="F:oxidoreductase activity"/>
    <property type="evidence" value="ECO:0007669"/>
    <property type="project" value="UniProtKB-KW"/>
</dbReference>